<name>A0A6I4UEC0_9SPHN</name>
<dbReference type="AlphaFoldDB" id="A0A6I4UEC0"/>
<dbReference type="SUPFAM" id="SSF47413">
    <property type="entry name" value="lambda repressor-like DNA-binding domains"/>
    <property type="match status" value="1"/>
</dbReference>
<dbReference type="Proteomes" id="UP001238601">
    <property type="component" value="Unassembled WGS sequence"/>
</dbReference>
<dbReference type="RefSeq" id="WP_160766985.1">
    <property type="nucleotide sequence ID" value="NZ_JAUSWK010000001.1"/>
</dbReference>
<dbReference type="EMBL" id="WTYG01000002">
    <property type="protein sequence ID" value="MXP36057.1"/>
    <property type="molecule type" value="Genomic_DNA"/>
</dbReference>
<evidence type="ECO:0000313" key="5">
    <source>
        <dbReference type="Proteomes" id="UP001238601"/>
    </source>
</evidence>
<feature type="domain" description="HTH cro/C1-type" evidence="1">
    <location>
        <begin position="7"/>
        <end position="44"/>
    </location>
</feature>
<dbReference type="CDD" id="cd00093">
    <property type="entry name" value="HTH_XRE"/>
    <property type="match status" value="1"/>
</dbReference>
<dbReference type="GO" id="GO:0003677">
    <property type="term" value="F:DNA binding"/>
    <property type="evidence" value="ECO:0007669"/>
    <property type="project" value="InterPro"/>
</dbReference>
<dbReference type="Proteomes" id="UP000439914">
    <property type="component" value="Unassembled WGS sequence"/>
</dbReference>
<evidence type="ECO:0000313" key="3">
    <source>
        <dbReference type="EMBL" id="MXP36057.1"/>
    </source>
</evidence>
<gene>
    <name evidence="3" type="ORF">GRI55_09755</name>
    <name evidence="2" type="ORF">QOZ97_000438</name>
</gene>
<dbReference type="Gene3D" id="1.10.260.40">
    <property type="entry name" value="lambda repressor-like DNA-binding domains"/>
    <property type="match status" value="1"/>
</dbReference>
<accession>A0A6I4UEC0</accession>
<reference evidence="2 5" key="2">
    <citation type="submission" date="2023-07" db="EMBL/GenBank/DDBJ databases">
        <title>Genomic Encyclopedia of Type Strains, Phase IV (KMG-IV): sequencing the most valuable type-strain genomes for metagenomic binning, comparative biology and taxonomic classification.</title>
        <authorList>
            <person name="Goeker M."/>
        </authorList>
    </citation>
    <scope>NUCLEOTIDE SEQUENCE [LARGE SCALE GENOMIC DNA]</scope>
    <source>
        <strain evidence="2 5">DSM 14432</strain>
    </source>
</reference>
<organism evidence="3 4">
    <name type="scientific">Qipengyuania citrea</name>
    <dbReference type="NCBI Taxonomy" id="225971"/>
    <lineage>
        <taxon>Bacteria</taxon>
        <taxon>Pseudomonadati</taxon>
        <taxon>Pseudomonadota</taxon>
        <taxon>Alphaproteobacteria</taxon>
        <taxon>Sphingomonadales</taxon>
        <taxon>Erythrobacteraceae</taxon>
        <taxon>Qipengyuania</taxon>
    </lineage>
</organism>
<dbReference type="EMBL" id="JAUSWK010000001">
    <property type="protein sequence ID" value="MDQ0564928.1"/>
    <property type="molecule type" value="Genomic_DNA"/>
</dbReference>
<dbReference type="Pfam" id="PF01381">
    <property type="entry name" value="HTH_3"/>
    <property type="match status" value="1"/>
</dbReference>
<evidence type="ECO:0000259" key="1">
    <source>
        <dbReference type="Pfam" id="PF01381"/>
    </source>
</evidence>
<sequence>MNAKQCKMARDGLGKTGRELAELSGVPYATLARFEAGANIREETRQTIEATLVEMGAEFSYGAGRFGVTVPE</sequence>
<protein>
    <submittedName>
        <fullName evidence="3">Helix-turn-helix domain-containing protein</fullName>
    </submittedName>
    <submittedName>
        <fullName evidence="2">Transcriptional regulator with XRE-family HTH domain</fullName>
    </submittedName>
</protein>
<evidence type="ECO:0000313" key="4">
    <source>
        <dbReference type="Proteomes" id="UP000439914"/>
    </source>
</evidence>
<proteinExistence type="predicted"/>
<evidence type="ECO:0000313" key="2">
    <source>
        <dbReference type="EMBL" id="MDQ0564928.1"/>
    </source>
</evidence>
<reference evidence="3 4" key="1">
    <citation type="submission" date="2019-12" db="EMBL/GenBank/DDBJ databases">
        <title>Genomic-based taxomic classification of the family Erythrobacteraceae.</title>
        <authorList>
            <person name="Xu L."/>
        </authorList>
    </citation>
    <scope>NUCLEOTIDE SEQUENCE [LARGE SCALE GENOMIC DNA]</scope>
    <source>
        <strain evidence="3 4">CGMCC 1.8703</strain>
    </source>
</reference>
<comment type="caution">
    <text evidence="3">The sequence shown here is derived from an EMBL/GenBank/DDBJ whole genome shotgun (WGS) entry which is preliminary data.</text>
</comment>
<dbReference type="InterPro" id="IPR001387">
    <property type="entry name" value="Cro/C1-type_HTH"/>
</dbReference>
<dbReference type="GeneID" id="93685279"/>
<keyword evidence="5" id="KW-1185">Reference proteome</keyword>
<dbReference type="InterPro" id="IPR010982">
    <property type="entry name" value="Lambda_DNA-bd_dom_sf"/>
</dbReference>